<keyword evidence="3" id="KW-1185">Reference proteome</keyword>
<evidence type="ECO:0000313" key="2">
    <source>
        <dbReference type="EMBL" id="BBF93287.1"/>
    </source>
</evidence>
<sequence length="100" mass="11275">MNQFANLGRQAIRATREFWRRAQPALNLNRNGKALNLNWSVRSLTRTLNVNALIQRLNIPCQAVETTRSPPKRAGASIGTLVDEGPKKQRDGRSERNARP</sequence>
<feature type="region of interest" description="Disordered" evidence="1">
    <location>
        <begin position="66"/>
        <end position="100"/>
    </location>
</feature>
<accession>A0A348G154</accession>
<name>A0A348G154_9HYPH</name>
<protein>
    <submittedName>
        <fullName evidence="2">Uncharacterized protein</fullName>
    </submittedName>
</protein>
<feature type="compositionally biased region" description="Basic and acidic residues" evidence="1">
    <location>
        <begin position="84"/>
        <end position="100"/>
    </location>
</feature>
<dbReference type="KEGG" id="blag:BLTE_19720"/>
<dbReference type="AlphaFoldDB" id="A0A348G154"/>
<dbReference type="Proteomes" id="UP000266934">
    <property type="component" value="Chromosome"/>
</dbReference>
<reference evidence="2 3" key="1">
    <citation type="submission" date="2018-08" db="EMBL/GenBank/DDBJ databases">
        <title>Complete genome sequencing of Blastochloris tepida GI.</title>
        <authorList>
            <person name="Tsukatani Y."/>
            <person name="Mori H."/>
        </authorList>
    </citation>
    <scope>NUCLEOTIDE SEQUENCE [LARGE SCALE GENOMIC DNA]</scope>
    <source>
        <strain evidence="2 3">GI</strain>
    </source>
</reference>
<organism evidence="2 3">
    <name type="scientific">Blastochloris tepida</name>
    <dbReference type="NCBI Taxonomy" id="2233851"/>
    <lineage>
        <taxon>Bacteria</taxon>
        <taxon>Pseudomonadati</taxon>
        <taxon>Pseudomonadota</taxon>
        <taxon>Alphaproteobacteria</taxon>
        <taxon>Hyphomicrobiales</taxon>
        <taxon>Blastochloridaceae</taxon>
        <taxon>Blastochloris</taxon>
    </lineage>
</organism>
<dbReference type="EMBL" id="AP018907">
    <property type="protein sequence ID" value="BBF93287.1"/>
    <property type="molecule type" value="Genomic_DNA"/>
</dbReference>
<evidence type="ECO:0000313" key="3">
    <source>
        <dbReference type="Proteomes" id="UP000266934"/>
    </source>
</evidence>
<proteinExistence type="predicted"/>
<gene>
    <name evidence="2" type="ORF">BLTE_19720</name>
</gene>
<evidence type="ECO:0000256" key="1">
    <source>
        <dbReference type="SAM" id="MobiDB-lite"/>
    </source>
</evidence>